<evidence type="ECO:0000313" key="2">
    <source>
        <dbReference type="EMBL" id="XDI07096.1"/>
    </source>
</evidence>
<feature type="transmembrane region" description="Helical" evidence="1">
    <location>
        <begin position="12"/>
        <end position="33"/>
    </location>
</feature>
<reference evidence="2" key="1">
    <citation type="submission" date="2024-05" db="EMBL/GenBank/DDBJ databases">
        <title>Herbiconiux sp. A18JL235.</title>
        <authorList>
            <person name="Zhang G."/>
        </authorList>
    </citation>
    <scope>NUCLEOTIDE SEQUENCE</scope>
    <source>
        <strain evidence="2">A18JL235</strain>
    </source>
</reference>
<accession>A0AB39BL18</accession>
<gene>
    <name evidence="2" type="ORF">ABFY20_08355</name>
</gene>
<keyword evidence="1" id="KW-1133">Transmembrane helix</keyword>
<sequence>MGERKRALWKSMRLIAIGYGFIALGSAVVNLLWGSDSNWIAARWLLAAMWAVIGLVHAVQARQLWRAELERREVAETDVAAAGERE</sequence>
<organism evidence="2">
    <name type="scientific">Herbiconiux sp. A18JL235</name>
    <dbReference type="NCBI Taxonomy" id="3152363"/>
    <lineage>
        <taxon>Bacteria</taxon>
        <taxon>Bacillati</taxon>
        <taxon>Actinomycetota</taxon>
        <taxon>Actinomycetes</taxon>
        <taxon>Micrococcales</taxon>
        <taxon>Microbacteriaceae</taxon>
        <taxon>Herbiconiux</taxon>
    </lineage>
</organism>
<dbReference type="EMBL" id="CP162511">
    <property type="protein sequence ID" value="XDI07096.1"/>
    <property type="molecule type" value="Genomic_DNA"/>
</dbReference>
<name>A0AB39BL18_9MICO</name>
<dbReference type="AlphaFoldDB" id="A0AB39BL18"/>
<evidence type="ECO:0008006" key="3">
    <source>
        <dbReference type="Google" id="ProtNLM"/>
    </source>
</evidence>
<dbReference type="RefSeq" id="WP_368499470.1">
    <property type="nucleotide sequence ID" value="NZ_CP162511.1"/>
</dbReference>
<keyword evidence="1" id="KW-0472">Membrane</keyword>
<proteinExistence type="predicted"/>
<evidence type="ECO:0000256" key="1">
    <source>
        <dbReference type="SAM" id="Phobius"/>
    </source>
</evidence>
<keyword evidence="1" id="KW-0812">Transmembrane</keyword>
<protein>
    <recommendedName>
        <fullName evidence="3">2TM domain-containing protein</fullName>
    </recommendedName>
</protein>
<feature type="transmembrane region" description="Helical" evidence="1">
    <location>
        <begin position="39"/>
        <end position="59"/>
    </location>
</feature>